<dbReference type="RefSeq" id="WP_284099805.1">
    <property type="nucleotide sequence ID" value="NZ_JARRAF010000005.1"/>
</dbReference>
<comment type="caution">
    <text evidence="1">The sequence shown here is derived from an EMBL/GenBank/DDBJ whole genome shotgun (WGS) entry which is preliminary data.</text>
</comment>
<protein>
    <submittedName>
        <fullName evidence="1">CesT family type III secretion system chaperone</fullName>
    </submittedName>
</protein>
<dbReference type="Pfam" id="PF05932">
    <property type="entry name" value="CesT"/>
    <property type="match status" value="1"/>
</dbReference>
<name>A0ABT7DWG8_9NEIS</name>
<dbReference type="InterPro" id="IPR010261">
    <property type="entry name" value="Tir_chaperone"/>
</dbReference>
<sequence>MTQVHPTVREFLTRQGLPIEPRADGRIVLTIDQRYRIACTPAAGDLLLETRIGNLPLDAKRKDEVIDRIMQLSGSRLNEHADGPVLQDDQSTVALQRHVPRTVTLFEFERALGEFANGAAYWKSAMKGELE</sequence>
<dbReference type="Gene3D" id="3.30.1460.10">
    <property type="match status" value="1"/>
</dbReference>
<keyword evidence="2" id="KW-1185">Reference proteome</keyword>
<reference evidence="1" key="1">
    <citation type="submission" date="2023-03" db="EMBL/GenBank/DDBJ databases">
        <title>Chitinimonas shenzhenensis gen. nov., sp. nov., a novel member of family Burkholderiaceae isolated from activated sludge collected in Shen Zhen, China.</title>
        <authorList>
            <person name="Wang X."/>
        </authorList>
    </citation>
    <scope>NUCLEOTIDE SEQUENCE</scope>
    <source>
        <strain evidence="1">DQS-5</strain>
    </source>
</reference>
<accession>A0ABT7DWG8</accession>
<dbReference type="Proteomes" id="UP001172778">
    <property type="component" value="Unassembled WGS sequence"/>
</dbReference>
<dbReference type="SUPFAM" id="SSF69635">
    <property type="entry name" value="Type III secretory system chaperone-like"/>
    <property type="match status" value="1"/>
</dbReference>
<organism evidence="1 2">
    <name type="scientific">Parachitinimonas caeni</name>
    <dbReference type="NCBI Taxonomy" id="3031301"/>
    <lineage>
        <taxon>Bacteria</taxon>
        <taxon>Pseudomonadati</taxon>
        <taxon>Pseudomonadota</taxon>
        <taxon>Betaproteobacteria</taxon>
        <taxon>Neisseriales</taxon>
        <taxon>Chitinibacteraceae</taxon>
        <taxon>Parachitinimonas</taxon>
    </lineage>
</organism>
<evidence type="ECO:0000313" key="2">
    <source>
        <dbReference type="Proteomes" id="UP001172778"/>
    </source>
</evidence>
<evidence type="ECO:0000313" key="1">
    <source>
        <dbReference type="EMBL" id="MDK2123505.1"/>
    </source>
</evidence>
<gene>
    <name evidence="1" type="ORF">PZA18_05520</name>
</gene>
<dbReference type="EMBL" id="JARRAF010000005">
    <property type="protein sequence ID" value="MDK2123505.1"/>
    <property type="molecule type" value="Genomic_DNA"/>
</dbReference>
<proteinExistence type="predicted"/>